<dbReference type="Pfam" id="PF01637">
    <property type="entry name" value="ATPase_2"/>
    <property type="match status" value="1"/>
</dbReference>
<dbReference type="SUPFAM" id="SSF52540">
    <property type="entry name" value="P-loop containing nucleoside triphosphate hydrolases"/>
    <property type="match status" value="1"/>
</dbReference>
<proteinExistence type="predicted"/>
<dbReference type="EMBL" id="CP001792">
    <property type="protein sequence ID" value="ACX75201.1"/>
    <property type="molecule type" value="Genomic_DNA"/>
</dbReference>
<dbReference type="PATRIC" id="fig|59374.8.peg.2011"/>
<sequence>MENPFSLEPYTTKENFCDREQELKDIISFLTNGSNVTLISPRRYGKTGLIFRTFEDLKEKHYTCIYADIFSAQSLDDFIKILSEAIVSSIANESLIKKFFIALKNVRPLLSYDSMSGNPQVTFTFQLDEQRKLTLKSIFDFLEKQEKQIILAIDEFQQIREFKEKNTEALLRTYIQQMHHVKFIFCGSKKHLMADMFTNAKKPFYESSRTIHIDRIDSEKYKEFITHLFQRAKKNIDKDAVDFILDWTKRHTYYTQFVCNRVFAESSKNISLEDVKRTISSILRFEIPNFIERRNLITDKQWKYLIAVAKEGSVKQPTASAFLMKYGIGSSATAKKILSTLVEKELLLEQSDLNGKTYSVYNVFMSRWMETL</sequence>
<keyword evidence="5" id="KW-1185">Reference proteome</keyword>
<organism evidence="3 4">
    <name type="scientific">Fibrobacter succinogenes (strain ATCC 19169 / S85)</name>
    <dbReference type="NCBI Taxonomy" id="59374"/>
    <lineage>
        <taxon>Bacteria</taxon>
        <taxon>Pseudomonadati</taxon>
        <taxon>Fibrobacterota</taxon>
        <taxon>Fibrobacteria</taxon>
        <taxon>Fibrobacterales</taxon>
        <taxon>Fibrobacteraceae</taxon>
        <taxon>Fibrobacter</taxon>
    </lineage>
</organism>
<dbReference type="InterPro" id="IPR011579">
    <property type="entry name" value="ATPase_dom"/>
</dbReference>
<dbReference type="GO" id="GO:0005524">
    <property type="term" value="F:ATP binding"/>
    <property type="evidence" value="ECO:0007669"/>
    <property type="project" value="InterPro"/>
</dbReference>
<dbReference type="OrthoDB" id="9805535at2"/>
<dbReference type="HOGENOM" id="CLU_053804_1_1_0"/>
<dbReference type="eggNOG" id="COG1672">
    <property type="taxonomic scope" value="Bacteria"/>
</dbReference>
<protein>
    <submittedName>
        <fullName evidence="2 3">ATPase</fullName>
    </submittedName>
</protein>
<dbReference type="AlphaFoldDB" id="C9RRL5"/>
<feature type="domain" description="ATPase" evidence="1">
    <location>
        <begin position="16"/>
        <end position="244"/>
    </location>
</feature>
<reference evidence="2 5" key="1">
    <citation type="submission" date="2009-10" db="EMBL/GenBank/DDBJ databases">
        <title>Complete sequence of Fibrobacter succinogenes subsp. succinogenes S85.</title>
        <authorList>
            <consortium name="US DOE Joint Genome Institute"/>
            <person name="Lucas S."/>
            <person name="Copeland A."/>
            <person name="Lapidus A."/>
            <person name="Glavina del Rio T."/>
            <person name="Tice H."/>
            <person name="Bruce D."/>
            <person name="Goodwin L."/>
            <person name="Pitluck S."/>
            <person name="Chertkov O."/>
            <person name="Detter J.C."/>
            <person name="Han C."/>
            <person name="Tapia R."/>
            <person name="Larimer F."/>
            <person name="Land M."/>
            <person name="Hauser L."/>
            <person name="Kyrpides N."/>
            <person name="Mikhailova N."/>
            <person name="Weimer P.J."/>
            <person name="Stevenson D.M."/>
            <person name="Boyum J."/>
            <person name="Brumm P.I."/>
            <person name="Mead D."/>
        </authorList>
    </citation>
    <scope>NUCLEOTIDE SEQUENCE [LARGE SCALE GENOMIC DNA]</scope>
    <source>
        <strain evidence="5">ATCC 19169 / S85</strain>
        <strain evidence="2">S85</strain>
    </source>
</reference>
<dbReference type="PANTHER" id="PTHR34301">
    <property type="entry name" value="DNA-BINDING PROTEIN-RELATED"/>
    <property type="match status" value="1"/>
</dbReference>
<dbReference type="EMBL" id="CP002158">
    <property type="protein sequence ID" value="ADL26943.1"/>
    <property type="molecule type" value="Genomic_DNA"/>
</dbReference>
<dbReference type="Proteomes" id="UP000001497">
    <property type="component" value="Chromosome"/>
</dbReference>
<dbReference type="KEGG" id="fsu:Fisuc_1606"/>
<evidence type="ECO:0000259" key="1">
    <source>
        <dbReference type="Pfam" id="PF01637"/>
    </source>
</evidence>
<reference evidence="4" key="2">
    <citation type="submission" date="2010-08" db="EMBL/GenBank/DDBJ databases">
        <title>Complete sequence of Fibrobacter succinogenes subsp. succinogenes S85.</title>
        <authorList>
            <person name="Durkin A.S."/>
            <person name="Nelson K.E."/>
            <person name="Morrison M."/>
            <person name="Forsberg C.W."/>
            <person name="Wilson D.B."/>
            <person name="Russell J.B."/>
            <person name="Cann I.K.O."/>
            <person name="Mackie R.I."/>
            <person name="White B.A."/>
        </authorList>
    </citation>
    <scope>NUCLEOTIDE SEQUENCE [LARGE SCALE GENOMIC DNA]</scope>
    <source>
        <strain evidence="4">ATCC 19169 / S85</strain>
    </source>
</reference>
<dbReference type="PANTHER" id="PTHR34301:SF8">
    <property type="entry name" value="ATPASE DOMAIN-CONTAINING PROTEIN"/>
    <property type="match status" value="1"/>
</dbReference>
<dbReference type="InterPro" id="IPR027417">
    <property type="entry name" value="P-loop_NTPase"/>
</dbReference>
<dbReference type="RefSeq" id="WP_014546285.1">
    <property type="nucleotide sequence ID" value="NC_013410.1"/>
</dbReference>
<dbReference type="STRING" id="59374.FSU_2094"/>
<dbReference type="Gene3D" id="3.40.50.300">
    <property type="entry name" value="P-loop containing nucleotide triphosphate hydrolases"/>
    <property type="match status" value="1"/>
</dbReference>
<accession>C9RRL5</accession>
<evidence type="ECO:0000313" key="3">
    <source>
        <dbReference type="EMBL" id="ADL26943.1"/>
    </source>
</evidence>
<name>C9RRL5_FIBSS</name>
<dbReference type="Proteomes" id="UP000000517">
    <property type="component" value="Chromosome"/>
</dbReference>
<dbReference type="KEGG" id="fsc:FSU_2094"/>
<gene>
    <name evidence="2" type="ordered locus">Fisuc_1606</name>
    <name evidence="3" type="ordered locus">FSU_2094</name>
</gene>
<reference evidence="3" key="3">
    <citation type="submission" date="2010-08" db="EMBL/GenBank/DDBJ databases">
        <authorList>
            <person name="Durkin A.S."/>
            <person name="Nelson K.E."/>
            <person name="Morrison M."/>
            <person name="Forsberg C.W."/>
            <person name="Wilson D.B."/>
            <person name="Russell J.B."/>
            <person name="Cann I.K.O."/>
            <person name="Mackie R.I."/>
            <person name="White B.A."/>
        </authorList>
    </citation>
    <scope>NUCLEOTIDE SEQUENCE</scope>
    <source>
        <strain evidence="3">S85</strain>
    </source>
</reference>
<evidence type="ECO:0000313" key="4">
    <source>
        <dbReference type="Proteomes" id="UP000000517"/>
    </source>
</evidence>
<evidence type="ECO:0000313" key="2">
    <source>
        <dbReference type="EMBL" id="ACX75201.1"/>
    </source>
</evidence>
<evidence type="ECO:0000313" key="5">
    <source>
        <dbReference type="Proteomes" id="UP000001497"/>
    </source>
</evidence>